<dbReference type="InterPro" id="IPR016040">
    <property type="entry name" value="NAD(P)-bd_dom"/>
</dbReference>
<gene>
    <name evidence="2" type="ORF">SAMN06297468_0580</name>
</gene>
<dbReference type="EMBL" id="FXWG01000001">
    <property type="protein sequence ID" value="SMQ61568.1"/>
    <property type="molecule type" value="Genomic_DNA"/>
</dbReference>
<name>A0A1Y6EG16_9SPHN</name>
<keyword evidence="3" id="KW-1185">Reference proteome</keyword>
<dbReference type="GO" id="GO:0044877">
    <property type="term" value="F:protein-containing complex binding"/>
    <property type="evidence" value="ECO:0007669"/>
    <property type="project" value="TreeGrafter"/>
</dbReference>
<feature type="domain" description="NAD(P)-binding" evidence="1">
    <location>
        <begin position="11"/>
        <end position="157"/>
    </location>
</feature>
<protein>
    <submittedName>
        <fullName evidence="2">Nucleoside-diphosphate-sugar epimerase</fullName>
    </submittedName>
</protein>
<organism evidence="2 3">
    <name type="scientific">Altererythrobacter xiamenensis</name>
    <dbReference type="NCBI Taxonomy" id="1316679"/>
    <lineage>
        <taxon>Bacteria</taxon>
        <taxon>Pseudomonadati</taxon>
        <taxon>Pseudomonadota</taxon>
        <taxon>Alphaproteobacteria</taxon>
        <taxon>Sphingomonadales</taxon>
        <taxon>Erythrobacteraceae</taxon>
        <taxon>Altererythrobacter</taxon>
    </lineage>
</organism>
<dbReference type="OrthoDB" id="9814124at2"/>
<dbReference type="RefSeq" id="WP_086436500.1">
    <property type="nucleotide sequence ID" value="NZ_FXWG01000001.1"/>
</dbReference>
<dbReference type="AlphaFoldDB" id="A0A1Y6EG16"/>
<dbReference type="PANTHER" id="PTHR12126:SF11">
    <property type="entry name" value="NADH DEHYDROGENASE [UBIQUINONE] 1 ALPHA SUBCOMPLEX SUBUNIT 9, MITOCHONDRIAL"/>
    <property type="match status" value="1"/>
</dbReference>
<dbReference type="Pfam" id="PF13460">
    <property type="entry name" value="NAD_binding_10"/>
    <property type="match status" value="1"/>
</dbReference>
<dbReference type="InterPro" id="IPR051207">
    <property type="entry name" value="ComplexI_NDUFA9_subunit"/>
</dbReference>
<reference evidence="3" key="1">
    <citation type="submission" date="2017-04" db="EMBL/GenBank/DDBJ databases">
        <authorList>
            <person name="Varghese N."/>
            <person name="Submissions S."/>
        </authorList>
    </citation>
    <scope>NUCLEOTIDE SEQUENCE [LARGE SCALE GENOMIC DNA]</scope>
</reference>
<dbReference type="Gene3D" id="3.40.50.720">
    <property type="entry name" value="NAD(P)-binding Rossmann-like Domain"/>
    <property type="match status" value="1"/>
</dbReference>
<evidence type="ECO:0000313" key="3">
    <source>
        <dbReference type="Proteomes" id="UP000194420"/>
    </source>
</evidence>
<evidence type="ECO:0000259" key="1">
    <source>
        <dbReference type="Pfam" id="PF13460"/>
    </source>
</evidence>
<sequence>MSGAPPIAITGGTGFVGQAVLERAAGLPVKAITRRDQPPRDNVKWIAGDLRDEAALGALAEGSRALIHIAGLTNTPDPSAFHDANVAGTQRVIDAAKHAGTKRFVFVSSLSARKPELSRYGASKAEAEELVKASGLDWTIVRPPGVYGPRDVDYLEMFRTARFGFVPLPPGGASSIIHVDDLARLLLDLVDAQPALVRKKTFEPDDAREGGWSHKELATEIGRAVGRKVFAPHLPRSVLDVAATADRMLRGDKAKLTADRVGYMAHPNWVARSDRKVPEAIWTPQISGEEGLAKTARWYREQGWL</sequence>
<dbReference type="Proteomes" id="UP000194420">
    <property type="component" value="Unassembled WGS sequence"/>
</dbReference>
<dbReference type="InterPro" id="IPR036291">
    <property type="entry name" value="NAD(P)-bd_dom_sf"/>
</dbReference>
<dbReference type="PANTHER" id="PTHR12126">
    <property type="entry name" value="NADH-UBIQUINONE OXIDOREDUCTASE 39 KDA SUBUNIT-RELATED"/>
    <property type="match status" value="1"/>
</dbReference>
<dbReference type="SUPFAM" id="SSF51735">
    <property type="entry name" value="NAD(P)-binding Rossmann-fold domains"/>
    <property type="match status" value="1"/>
</dbReference>
<proteinExistence type="predicted"/>
<accession>A0A1Y6EG16</accession>
<evidence type="ECO:0000313" key="2">
    <source>
        <dbReference type="EMBL" id="SMQ61568.1"/>
    </source>
</evidence>